<evidence type="ECO:0000313" key="1">
    <source>
        <dbReference type="EMBL" id="MDR6204831.1"/>
    </source>
</evidence>
<dbReference type="Proteomes" id="UP001245184">
    <property type="component" value="Unassembled WGS sequence"/>
</dbReference>
<evidence type="ECO:0000313" key="2">
    <source>
        <dbReference type="Proteomes" id="UP001245184"/>
    </source>
</evidence>
<comment type="caution">
    <text evidence="1">The sequence shown here is derived from an EMBL/GenBank/DDBJ whole genome shotgun (WGS) entry which is preliminary data.</text>
</comment>
<accession>A0ABD5CID2</accession>
<protein>
    <submittedName>
        <fullName evidence="1">Uncharacterized protein</fullName>
    </submittedName>
</protein>
<organism evidence="1 2">
    <name type="scientific">Paraburkholderia graminis</name>
    <dbReference type="NCBI Taxonomy" id="60548"/>
    <lineage>
        <taxon>Bacteria</taxon>
        <taxon>Pseudomonadati</taxon>
        <taxon>Pseudomonadota</taxon>
        <taxon>Betaproteobacteria</taxon>
        <taxon>Burkholderiales</taxon>
        <taxon>Burkholderiaceae</taxon>
        <taxon>Paraburkholderia</taxon>
    </lineage>
</organism>
<dbReference type="EMBL" id="JAVIZN010000002">
    <property type="protein sequence ID" value="MDR6204831.1"/>
    <property type="molecule type" value="Genomic_DNA"/>
</dbReference>
<proteinExistence type="predicted"/>
<gene>
    <name evidence="1" type="ORF">QF025_003551</name>
</gene>
<dbReference type="AlphaFoldDB" id="A0ABD5CID2"/>
<reference evidence="1 2" key="1">
    <citation type="submission" date="2023-08" db="EMBL/GenBank/DDBJ databases">
        <title>Genome sequencing of plant associated microbes to promote plant fitness in Sorghum bicolor and Oryza sativa.</title>
        <authorList>
            <person name="Coleman-Derr D."/>
        </authorList>
    </citation>
    <scope>NUCLEOTIDE SEQUENCE [LARGE SCALE GENOMIC DNA]</scope>
    <source>
        <strain evidence="1 2">SLBN-33</strain>
    </source>
</reference>
<name>A0ABD5CID2_9BURK</name>
<sequence length="123" mass="13956">MSGANFANVARVDSLRRQSVRDMKRHDMTQPLSEIYRGFDLLIEALPADDAQRIRVKRTITRKLGERMLTVDTRCDTTAYSTDTSHELLTNALRDAREAVDRLLGGWHPAYAHAQSLHKPSAH</sequence>